<sequence>MVAITVHNDETLFAFVKQVSTLIEMIKQIQQPRQEQAVQTSTVSCIFFEGPQSKGKANANEQCKAITLRSGTIVGKSSIDLEVENEEMASIDEVQIEVDV</sequence>
<evidence type="ECO:0000313" key="2">
    <source>
        <dbReference type="Proteomes" id="UP001396334"/>
    </source>
</evidence>
<dbReference type="EMBL" id="JBBPBN010000025">
    <property type="protein sequence ID" value="KAK9008980.1"/>
    <property type="molecule type" value="Genomic_DNA"/>
</dbReference>
<name>A0ABR2R7N8_9ROSI</name>
<proteinExistence type="predicted"/>
<organism evidence="1 2">
    <name type="scientific">Hibiscus sabdariffa</name>
    <name type="common">roselle</name>
    <dbReference type="NCBI Taxonomy" id="183260"/>
    <lineage>
        <taxon>Eukaryota</taxon>
        <taxon>Viridiplantae</taxon>
        <taxon>Streptophyta</taxon>
        <taxon>Embryophyta</taxon>
        <taxon>Tracheophyta</taxon>
        <taxon>Spermatophyta</taxon>
        <taxon>Magnoliopsida</taxon>
        <taxon>eudicotyledons</taxon>
        <taxon>Gunneridae</taxon>
        <taxon>Pentapetalae</taxon>
        <taxon>rosids</taxon>
        <taxon>malvids</taxon>
        <taxon>Malvales</taxon>
        <taxon>Malvaceae</taxon>
        <taxon>Malvoideae</taxon>
        <taxon>Hibiscus</taxon>
    </lineage>
</organism>
<gene>
    <name evidence="1" type="ORF">V6N11_080456</name>
</gene>
<accession>A0ABR2R7N8</accession>
<protein>
    <submittedName>
        <fullName evidence="1">Uncharacterized protein</fullName>
    </submittedName>
</protein>
<comment type="caution">
    <text evidence="1">The sequence shown here is derived from an EMBL/GenBank/DDBJ whole genome shotgun (WGS) entry which is preliminary data.</text>
</comment>
<dbReference type="Proteomes" id="UP001396334">
    <property type="component" value="Unassembled WGS sequence"/>
</dbReference>
<keyword evidence="2" id="KW-1185">Reference proteome</keyword>
<reference evidence="1 2" key="1">
    <citation type="journal article" date="2024" name="G3 (Bethesda)">
        <title>Genome assembly of Hibiscus sabdariffa L. provides insights into metabolisms of medicinal natural products.</title>
        <authorList>
            <person name="Kim T."/>
        </authorList>
    </citation>
    <scope>NUCLEOTIDE SEQUENCE [LARGE SCALE GENOMIC DNA]</scope>
    <source>
        <strain evidence="1">TK-2024</strain>
        <tissue evidence="1">Old leaves</tissue>
    </source>
</reference>
<evidence type="ECO:0000313" key="1">
    <source>
        <dbReference type="EMBL" id="KAK9008980.1"/>
    </source>
</evidence>